<dbReference type="Pfam" id="PF12900">
    <property type="entry name" value="Pyridox_ox_2"/>
    <property type="match status" value="1"/>
</dbReference>
<name>A0ABS4Z2L9_9MICC</name>
<dbReference type="RefSeq" id="WP_209682456.1">
    <property type="nucleotide sequence ID" value="NZ_JAGIOI010000001.1"/>
</dbReference>
<reference evidence="1 2" key="1">
    <citation type="submission" date="2021-03" db="EMBL/GenBank/DDBJ databases">
        <title>Sequencing the genomes of 1000 actinobacteria strains.</title>
        <authorList>
            <person name="Klenk H.-P."/>
        </authorList>
    </citation>
    <scope>NUCLEOTIDE SEQUENCE [LARGE SCALE GENOMIC DNA]</scope>
    <source>
        <strain evidence="1 2">DSM 16005</strain>
    </source>
</reference>
<evidence type="ECO:0000313" key="2">
    <source>
        <dbReference type="Proteomes" id="UP000711614"/>
    </source>
</evidence>
<dbReference type="InterPro" id="IPR012349">
    <property type="entry name" value="Split_barrel_FMN-bd"/>
</dbReference>
<sequence>MTTEEQPGQNMTTEDAWRFLEHTRFGRLALSVANEPDIFPINYLAHDGKLLMRTNPGTKLAELTINSSVAFEIDGLAEDEAWSVVLKGTARVLESQREIDAAIELPLAPWLKTLKYTFVEITPTSVRGVRFKLGSEPERY</sequence>
<proteinExistence type="predicted"/>
<accession>A0ABS4Z2L9</accession>
<dbReference type="InterPro" id="IPR024747">
    <property type="entry name" value="Pyridox_Oxase-rel"/>
</dbReference>
<gene>
    <name evidence="1" type="ORF">JOF48_003307</name>
</gene>
<protein>
    <submittedName>
        <fullName evidence="1">Nitroimidazol reductase NimA-like FMN-containing flavoprotein (Pyridoxamine 5'-phosphate oxidase superfamily)</fullName>
    </submittedName>
</protein>
<comment type="caution">
    <text evidence="1">The sequence shown here is derived from an EMBL/GenBank/DDBJ whole genome shotgun (WGS) entry which is preliminary data.</text>
</comment>
<dbReference type="EMBL" id="JAGIOI010000001">
    <property type="protein sequence ID" value="MBP2414508.1"/>
    <property type="molecule type" value="Genomic_DNA"/>
</dbReference>
<evidence type="ECO:0000313" key="1">
    <source>
        <dbReference type="EMBL" id="MBP2414508.1"/>
    </source>
</evidence>
<keyword evidence="2" id="KW-1185">Reference proteome</keyword>
<dbReference type="SUPFAM" id="SSF50475">
    <property type="entry name" value="FMN-binding split barrel"/>
    <property type="match status" value="1"/>
</dbReference>
<organism evidence="1 2">
    <name type="scientific">Arthrobacter stackebrandtii</name>
    <dbReference type="NCBI Taxonomy" id="272161"/>
    <lineage>
        <taxon>Bacteria</taxon>
        <taxon>Bacillati</taxon>
        <taxon>Actinomycetota</taxon>
        <taxon>Actinomycetes</taxon>
        <taxon>Micrococcales</taxon>
        <taxon>Micrococcaceae</taxon>
        <taxon>Arthrobacter</taxon>
    </lineage>
</organism>
<dbReference type="Proteomes" id="UP000711614">
    <property type="component" value="Unassembled WGS sequence"/>
</dbReference>
<dbReference type="Gene3D" id="2.30.110.10">
    <property type="entry name" value="Electron Transport, Fmn-binding Protein, Chain A"/>
    <property type="match status" value="1"/>
</dbReference>